<name>A0A5C6B4V4_9BACT</name>
<dbReference type="RefSeq" id="WP_231741874.1">
    <property type="nucleotide sequence ID" value="NZ_CP151726.1"/>
</dbReference>
<feature type="compositionally biased region" description="Gly residues" evidence="1">
    <location>
        <begin position="1134"/>
        <end position="1145"/>
    </location>
</feature>
<feature type="transmembrane region" description="Helical" evidence="2">
    <location>
        <begin position="44"/>
        <end position="65"/>
    </location>
</feature>
<organism evidence="3 4">
    <name type="scientific">Stieleria varia</name>
    <dbReference type="NCBI Taxonomy" id="2528005"/>
    <lineage>
        <taxon>Bacteria</taxon>
        <taxon>Pseudomonadati</taxon>
        <taxon>Planctomycetota</taxon>
        <taxon>Planctomycetia</taxon>
        <taxon>Pirellulales</taxon>
        <taxon>Pirellulaceae</taxon>
        <taxon>Stieleria</taxon>
    </lineage>
</organism>
<feature type="compositionally biased region" description="Low complexity" evidence="1">
    <location>
        <begin position="805"/>
        <end position="818"/>
    </location>
</feature>
<protein>
    <submittedName>
        <fullName evidence="3">Uncharacterized protein</fullName>
    </submittedName>
</protein>
<keyword evidence="2" id="KW-0472">Membrane</keyword>
<feature type="compositionally biased region" description="Basic and acidic residues" evidence="1">
    <location>
        <begin position="856"/>
        <end position="868"/>
    </location>
</feature>
<feature type="compositionally biased region" description="Basic and acidic residues" evidence="1">
    <location>
        <begin position="783"/>
        <end position="804"/>
    </location>
</feature>
<evidence type="ECO:0000313" key="4">
    <source>
        <dbReference type="Proteomes" id="UP000320176"/>
    </source>
</evidence>
<evidence type="ECO:0000256" key="2">
    <source>
        <dbReference type="SAM" id="Phobius"/>
    </source>
</evidence>
<evidence type="ECO:0000256" key="1">
    <source>
        <dbReference type="SAM" id="MobiDB-lite"/>
    </source>
</evidence>
<feature type="compositionally biased region" description="Basic and acidic residues" evidence="1">
    <location>
        <begin position="1262"/>
        <end position="1271"/>
    </location>
</feature>
<feature type="compositionally biased region" description="Low complexity" evidence="1">
    <location>
        <begin position="659"/>
        <end position="689"/>
    </location>
</feature>
<keyword evidence="4" id="KW-1185">Reference proteome</keyword>
<feature type="compositionally biased region" description="Low complexity" evidence="1">
    <location>
        <begin position="1120"/>
        <end position="1133"/>
    </location>
</feature>
<feature type="compositionally biased region" description="Basic and acidic residues" evidence="1">
    <location>
        <begin position="965"/>
        <end position="974"/>
    </location>
</feature>
<feature type="compositionally biased region" description="Basic and acidic residues" evidence="1">
    <location>
        <begin position="613"/>
        <end position="648"/>
    </location>
</feature>
<dbReference type="AlphaFoldDB" id="A0A5C6B4V4"/>
<feature type="transmembrane region" description="Helical" evidence="2">
    <location>
        <begin position="166"/>
        <end position="185"/>
    </location>
</feature>
<evidence type="ECO:0000313" key="3">
    <source>
        <dbReference type="EMBL" id="TWU06339.1"/>
    </source>
</evidence>
<feature type="compositionally biased region" description="Polar residues" evidence="1">
    <location>
        <begin position="738"/>
        <end position="748"/>
    </location>
</feature>
<dbReference type="EMBL" id="SJPN01000002">
    <property type="protein sequence ID" value="TWU06339.1"/>
    <property type="molecule type" value="Genomic_DNA"/>
</dbReference>
<accession>A0A5C6B4V4</accession>
<feature type="compositionally biased region" description="Polar residues" evidence="1">
    <location>
        <begin position="557"/>
        <end position="567"/>
    </location>
</feature>
<dbReference type="Proteomes" id="UP000320176">
    <property type="component" value="Unassembled WGS sequence"/>
</dbReference>
<feature type="compositionally biased region" description="Basic and acidic residues" evidence="1">
    <location>
        <begin position="1202"/>
        <end position="1215"/>
    </location>
</feature>
<feature type="compositionally biased region" description="Polar residues" evidence="1">
    <location>
        <begin position="819"/>
        <end position="847"/>
    </location>
</feature>
<sequence length="1271" mass="134809">MSTAAAPPQLSPSAGKPSPSVDGLIQQRITETQRALWWGELTRTALLLTIVTMAAVLTWVIVDQWLYSPGIPLRVLAFAALIGWCVWFFIRRGLPILTSQVTKEYAARCLERDLPDLKQQLTSYVTLHPDAPESELRGRVVKVLGARAASRLNSYDTLPTEATGTFRWWIAAAVAFACVVGYAVFSPKDSIASASRLFAPFASIQPSRRVSILDVQPGDTDAMAGRSVTISAHVDGLRETETVWCHVDSVSRPDPIVMSFDENTRRFVAEIELEHSASGVVPYRIVAGDDRAGPYQLRVENVPVVAVESIHYQPPDYTGQAAFSSSSAAISAIDGTLATITAKTNRPIVKAELEFNPKTVGETVRATAGTIPMMIGTDGKTLTTETTLRGTRGRFAAVPLESYRIRVWDENDRQNPDPIIYPIRVIADLAPEVAIVVPRATPIEMPINGQQIIEVHAMDADFALSHVTLEIQRGIDKIAVPTLWAAADEPAGPNVGKGNRVVEYRFRPSEHRLIFGDKVIITAIATDNRVIPGDKTVEPNVSRTDPIEIRIVAMDRNLTQDPSTNDGLSEVDDRPASDSPTENAESKDPQSSGSDSTDQSQSGKGDPSGTKSGDSKNPDKNPAGEKQPDKNQPNDKTEQDEPQDKSEDSQQSGGGSSSDGGDSSSQSGDQSQGGTSAGDSSSDSGQKSSENNQDNQGGKGGSSESSNSESSPENSNPENMSGKGDSSPANPSKNNPSQGDPSDGNPSDGNPADGDPSDGGRPGKQSPNESSPADADNNAPPQHDGEAMERMREFIEKQKQKQQSDSKTPSQSSDSQPQNDGGTSQEKTDAANQPQDSQDADSGSKGEQPSGGGDSSDNKMNDGADNKDPSQTGSDQTGSDQTGSDQTDSDQTDSKQGGGKDNESASEDGSSGKPSGTDPSNDSEQKNPTGNQPSNQDQSANKGQPAGKDPSSEDPSSEDPSSEDTSTKESDRGENSVGDQQSGDQQSGDSQKGEGQQGDNQKDSGQKGDEKPDGKDSDDGSPSHPNSNPSGEDTPSDPSGSKSDSGSKPGTDGKPDSGKPDSEKPDSEKPDSGKPDSGKDGEQNPTGEKGKPGEPKGESDSNSASGDPAQQGQPRSENASQPPSASDPSSFSGNGNGADSGGTGGDADNTPPPADLDYAKESTDMVLDYLEETRDQVDPELLKDLKWTEEDLERFRKRWEKVRELPNDQPADRLSPDVQDALRSLGLEKSSRQSKGAADAPDGLRDLRDSGNRRPAPAAFRDAFEQFRRRK</sequence>
<feature type="region of interest" description="Disordered" evidence="1">
    <location>
        <begin position="1"/>
        <end position="22"/>
    </location>
</feature>
<feature type="compositionally biased region" description="Low complexity" evidence="1">
    <location>
        <begin position="870"/>
        <end position="886"/>
    </location>
</feature>
<reference evidence="3 4" key="1">
    <citation type="submission" date="2019-02" db="EMBL/GenBank/DDBJ databases">
        <title>Deep-cultivation of Planctomycetes and their phenomic and genomic characterization uncovers novel biology.</title>
        <authorList>
            <person name="Wiegand S."/>
            <person name="Jogler M."/>
            <person name="Boedeker C."/>
            <person name="Pinto D."/>
            <person name="Vollmers J."/>
            <person name="Rivas-Marin E."/>
            <person name="Kohn T."/>
            <person name="Peeters S.H."/>
            <person name="Heuer A."/>
            <person name="Rast P."/>
            <person name="Oberbeckmann S."/>
            <person name="Bunk B."/>
            <person name="Jeske O."/>
            <person name="Meyerdierks A."/>
            <person name="Storesund J.E."/>
            <person name="Kallscheuer N."/>
            <person name="Luecker S."/>
            <person name="Lage O.M."/>
            <person name="Pohl T."/>
            <person name="Merkel B.J."/>
            <person name="Hornburger P."/>
            <person name="Mueller R.-W."/>
            <person name="Bruemmer F."/>
            <person name="Labrenz M."/>
            <person name="Spormann A.M."/>
            <person name="Op Den Camp H."/>
            <person name="Overmann J."/>
            <person name="Amann R."/>
            <person name="Jetten M.S.M."/>
            <person name="Mascher T."/>
            <person name="Medema M.H."/>
            <person name="Devos D.P."/>
            <person name="Kaster A.-K."/>
            <person name="Ovreas L."/>
            <person name="Rohde M."/>
            <person name="Galperin M.Y."/>
            <person name="Jogler C."/>
        </authorList>
    </citation>
    <scope>NUCLEOTIDE SEQUENCE [LARGE SCALE GENOMIC DNA]</scope>
    <source>
        <strain evidence="3 4">Pla52n</strain>
    </source>
</reference>
<feature type="compositionally biased region" description="Basic and acidic residues" evidence="1">
    <location>
        <begin position="1000"/>
        <end position="1018"/>
    </location>
</feature>
<feature type="region of interest" description="Disordered" evidence="1">
    <location>
        <begin position="553"/>
        <end position="1163"/>
    </location>
</feature>
<feature type="compositionally biased region" description="Low complexity" evidence="1">
    <location>
        <begin position="726"/>
        <end position="737"/>
    </location>
</feature>
<keyword evidence="2" id="KW-1133">Transmembrane helix</keyword>
<feature type="compositionally biased region" description="Low complexity" evidence="1">
    <location>
        <begin position="702"/>
        <end position="719"/>
    </location>
</feature>
<keyword evidence="2" id="KW-0812">Transmembrane</keyword>
<feature type="region of interest" description="Disordered" evidence="1">
    <location>
        <begin position="1202"/>
        <end position="1271"/>
    </location>
</feature>
<feature type="compositionally biased region" description="Basic and acidic residues" evidence="1">
    <location>
        <begin position="1051"/>
        <end position="1099"/>
    </location>
</feature>
<feature type="compositionally biased region" description="Polar residues" evidence="1">
    <location>
        <begin position="1100"/>
        <end position="1119"/>
    </location>
</feature>
<feature type="compositionally biased region" description="Low complexity" evidence="1">
    <location>
        <begin position="590"/>
        <end position="605"/>
    </location>
</feature>
<comment type="caution">
    <text evidence="3">The sequence shown here is derived from an EMBL/GenBank/DDBJ whole genome shotgun (WGS) entry which is preliminary data.</text>
</comment>
<proteinExistence type="predicted"/>
<feature type="compositionally biased region" description="Low complexity" evidence="1">
    <location>
        <begin position="976"/>
        <end position="999"/>
    </location>
</feature>
<gene>
    <name evidence="3" type="ORF">Pla52n_20600</name>
</gene>
<feature type="compositionally biased region" description="Polar residues" evidence="1">
    <location>
        <begin position="907"/>
        <end position="942"/>
    </location>
</feature>
<feature type="transmembrane region" description="Helical" evidence="2">
    <location>
        <begin position="71"/>
        <end position="90"/>
    </location>
</feature>
<feature type="compositionally biased region" description="Low complexity" evidence="1">
    <location>
        <begin position="1020"/>
        <end position="1050"/>
    </location>
</feature>
<feature type="compositionally biased region" description="Basic and acidic residues" evidence="1">
    <location>
        <begin position="1242"/>
        <end position="1252"/>
    </location>
</feature>